<dbReference type="PIR" id="S74627">
    <property type="entry name" value="S74627"/>
</dbReference>
<dbReference type="PhylomeDB" id="P72764"/>
<dbReference type="DNASU" id="953398"/>
<dbReference type="EnsemblBacteria" id="BAA16779">
    <property type="protein sequence ID" value="BAA16779"/>
    <property type="gene ID" value="BAA16779"/>
</dbReference>
<dbReference type="Proteomes" id="UP000001425">
    <property type="component" value="Chromosome"/>
</dbReference>
<dbReference type="STRING" id="1148.gene:10497635"/>
<dbReference type="GO" id="GO:0003723">
    <property type="term" value="F:RNA binding"/>
    <property type="evidence" value="ECO:0007669"/>
    <property type="project" value="InterPro"/>
</dbReference>
<feature type="domain" description="RNA-binding protein Tab2/Atab2 C-terminal" evidence="1">
    <location>
        <begin position="37"/>
        <end position="191"/>
    </location>
</feature>
<dbReference type="PaxDb" id="1148-1651852"/>
<dbReference type="AlphaFoldDB" id="P72764"/>
<organism evidence="2 3">
    <name type="scientific">Synechocystis sp. (strain ATCC 27184 / PCC 6803 / Kazusa)</name>
    <dbReference type="NCBI Taxonomy" id="1111708"/>
    <lineage>
        <taxon>Bacteria</taxon>
        <taxon>Bacillati</taxon>
        <taxon>Cyanobacteriota</taxon>
        <taxon>Cyanophyceae</taxon>
        <taxon>Synechococcales</taxon>
        <taxon>Merismopediaceae</taxon>
        <taxon>Synechocystis</taxon>
    </lineage>
</organism>
<dbReference type="PANTHER" id="PTHR34556">
    <property type="match status" value="1"/>
</dbReference>
<name>P72764_SYNY3</name>
<accession>P72764</accession>
<evidence type="ECO:0000259" key="1">
    <source>
        <dbReference type="Pfam" id="PF20429"/>
    </source>
</evidence>
<proteinExistence type="predicted"/>
<dbReference type="IntAct" id="P72764">
    <property type="interactions" value="5"/>
</dbReference>
<evidence type="ECO:0000313" key="3">
    <source>
        <dbReference type="Proteomes" id="UP000001425"/>
    </source>
</evidence>
<gene>
    <name evidence="2" type="ordered locus">slr1110</name>
</gene>
<reference evidence="2 3" key="1">
    <citation type="journal article" date="1995" name="DNA Res.">
        <title>Sequence analysis of the genome of the unicellular cyanobacterium Synechocystis sp. strain PCC6803. I. Sequence features in the 1 Mb region from map positions 64% to 92% of the genome.</title>
        <authorList>
            <person name="Kaneko T."/>
            <person name="Tanaka A."/>
            <person name="Sato S."/>
            <person name="Kotani H."/>
            <person name="Sazuka T."/>
            <person name="Miyajima N."/>
            <person name="Sugiura M."/>
            <person name="Tabata S."/>
        </authorList>
    </citation>
    <scope>NUCLEOTIDE SEQUENCE [LARGE SCALE GENOMIC DNA]</scope>
    <source>
        <strain evidence="3">ATCC 27184 / PCC 6803 / Kazusa</strain>
    </source>
</reference>
<dbReference type="Pfam" id="PF20429">
    <property type="entry name" value="Tab2-like_C"/>
    <property type="match status" value="1"/>
</dbReference>
<dbReference type="InParanoid" id="P72764"/>
<dbReference type="EMBL" id="BA000022">
    <property type="protein sequence ID" value="BAA16779.1"/>
    <property type="molecule type" value="Genomic_DNA"/>
</dbReference>
<dbReference type="InterPro" id="IPR009472">
    <property type="entry name" value="Tab2-like"/>
</dbReference>
<evidence type="ECO:0000313" key="2">
    <source>
        <dbReference type="EMBL" id="BAA16779.1"/>
    </source>
</evidence>
<keyword evidence="3" id="KW-1185">Reference proteome</keyword>
<dbReference type="InterPro" id="IPR046761">
    <property type="entry name" value="Tab2-like_C"/>
</dbReference>
<sequence>MGPLWPCWNPIFPAALDYWLVNLFDLNFSFPTMVNSLPSPPQPLPDRLLGESWQFVALPAQDIWPYFGDRPMRYQAMPEHLSPLRLGLAADLPIPGVVIYGGRQCRFIGEWLAEQQPKSLVYIAEDPQQSGGLVLHTQNGDRWVMVTFKDGEMATAAGVFSQRQQKAKGLHFLWLQPDNSGVTTTGVWLLQK</sequence>
<dbReference type="KEGG" id="syn:slr1110"/>
<protein>
    <submittedName>
        <fullName evidence="2">Slr1110 protein</fullName>
    </submittedName>
</protein>
<reference evidence="2 3" key="2">
    <citation type="journal article" date="1996" name="DNA Res.">
        <title>Sequence analysis of the genome of the unicellular cyanobacterium Synechocystis sp. strain PCC6803. II. Sequence determination of the entire genome and assignment of potential protein-coding regions.</title>
        <authorList>
            <person name="Kaneko T."/>
            <person name="Sato S."/>
            <person name="Kotani H."/>
            <person name="Tanaka A."/>
            <person name="Asamizu E."/>
            <person name="Nakamura Y."/>
            <person name="Miyajima N."/>
            <person name="Hirosawa M."/>
            <person name="Sugiura M."/>
            <person name="Sasamoto S."/>
            <person name="Kimura T."/>
            <person name="Hosouchi T."/>
            <person name="Matsuno A."/>
            <person name="Muraki A."/>
            <person name="Nakazaki N."/>
            <person name="Naruo K."/>
            <person name="Okumura S."/>
            <person name="Shimpo S."/>
            <person name="Takeuchi C."/>
            <person name="Wada T."/>
            <person name="Watanabe A."/>
            <person name="Yamada M."/>
            <person name="Yasuda M."/>
            <person name="Tabata S."/>
        </authorList>
    </citation>
    <scope>NUCLEOTIDE SEQUENCE [LARGE SCALE GENOMIC DNA]</scope>
    <source>
        <strain evidence="3">ATCC 27184 / PCC 6803 / Kazusa</strain>
    </source>
</reference>
<dbReference type="PANTHER" id="PTHR34556:SF2">
    <property type="entry name" value="PROTEIN TAB2 HOMOLOG, CHLOROPLASTIC"/>
    <property type="match status" value="1"/>
</dbReference>
<dbReference type="eggNOG" id="ENOG502Z7XK">
    <property type="taxonomic scope" value="Bacteria"/>
</dbReference>